<dbReference type="PROSITE" id="PS50045">
    <property type="entry name" value="SIGMA54_INTERACT_4"/>
    <property type="match status" value="1"/>
</dbReference>
<dbReference type="InterPro" id="IPR009057">
    <property type="entry name" value="Homeodomain-like_sf"/>
</dbReference>
<keyword evidence="4" id="KW-0238">DNA-binding</keyword>
<evidence type="ECO:0000256" key="4">
    <source>
        <dbReference type="ARBA" id="ARBA00023125"/>
    </source>
</evidence>
<evidence type="ECO:0000256" key="5">
    <source>
        <dbReference type="ARBA" id="ARBA00023159"/>
    </source>
</evidence>
<dbReference type="InterPro" id="IPR000014">
    <property type="entry name" value="PAS"/>
</dbReference>
<keyword evidence="3" id="KW-0805">Transcription regulation</keyword>
<sequence>MIPWLNSTLTIDVEKNRESIGEAGIAAFDSHPVLKALIESLSTGILVLDKKGIVVYINKIGAQILGQDQLQAKGCHVTKIVDFRPVILDVLESGRGYLEKEVLIQSPSRGRLRFIKSAIVIRDRQSRLVGVIDTFRLVETMNRLHPKASKARAKYSFSDIIGNQPVFLEAINLSRVAAQSDAPVLIEGESGTGKEMFAHAIHQASARAQGPLVIVNCSSLPRSLIESELFGYESGSFTGARKEGYQGKFEQAEGGTIVLDEIGEMPQDMQAKLLRVLQDLSFTRIGGDKLITVDTRVIASTNKKLREEIQRGAFREDLYYRLNVLRIQPPPLRERLDDIPLLVSHFVTKNALHHGRAIPEIDKDVVAAFKEYPWPGNVRELENVIERAILISKDEHITMRELPDYIYTSIQGKLLEKSLAKSEAGPEPRVMDLESVEKKEIAKALNESEGNISACAKMLGISRNTLYRKMRQYAL</sequence>
<evidence type="ECO:0000256" key="1">
    <source>
        <dbReference type="ARBA" id="ARBA00022741"/>
    </source>
</evidence>
<dbReference type="Gene3D" id="3.30.450.20">
    <property type="entry name" value="PAS domain"/>
    <property type="match status" value="1"/>
</dbReference>
<dbReference type="FunFam" id="1.10.8.60:FF:000014">
    <property type="entry name" value="DNA-binding transcriptional regulator NtrC"/>
    <property type="match status" value="1"/>
</dbReference>
<dbReference type="InterPro" id="IPR002078">
    <property type="entry name" value="Sigma_54_int"/>
</dbReference>
<evidence type="ECO:0000256" key="3">
    <source>
        <dbReference type="ARBA" id="ARBA00023015"/>
    </source>
</evidence>
<dbReference type="Pfam" id="PF00158">
    <property type="entry name" value="Sigma54_activat"/>
    <property type="match status" value="1"/>
</dbReference>
<dbReference type="Pfam" id="PF00989">
    <property type="entry name" value="PAS"/>
    <property type="match status" value="1"/>
</dbReference>
<organism evidence="9">
    <name type="scientific">bioreactor metagenome</name>
    <dbReference type="NCBI Taxonomy" id="1076179"/>
    <lineage>
        <taxon>unclassified sequences</taxon>
        <taxon>metagenomes</taxon>
        <taxon>ecological metagenomes</taxon>
    </lineage>
</organism>
<dbReference type="Gene3D" id="1.10.10.60">
    <property type="entry name" value="Homeodomain-like"/>
    <property type="match status" value="1"/>
</dbReference>
<proteinExistence type="predicted"/>
<dbReference type="PROSITE" id="PS00675">
    <property type="entry name" value="SIGMA54_INTERACT_1"/>
    <property type="match status" value="1"/>
</dbReference>
<dbReference type="PANTHER" id="PTHR32071">
    <property type="entry name" value="TRANSCRIPTIONAL REGULATORY PROTEIN"/>
    <property type="match status" value="1"/>
</dbReference>
<keyword evidence="6" id="KW-0804">Transcription</keyword>
<name>A0A644VUT6_9ZZZZ</name>
<comment type="caution">
    <text evidence="9">The sequence shown here is derived from an EMBL/GenBank/DDBJ whole genome shotgun (WGS) entry which is preliminary data.</text>
</comment>
<evidence type="ECO:0000259" key="8">
    <source>
        <dbReference type="PROSITE" id="PS50112"/>
    </source>
</evidence>
<dbReference type="PRINTS" id="PR01590">
    <property type="entry name" value="HTHFIS"/>
</dbReference>
<dbReference type="PROSITE" id="PS00688">
    <property type="entry name" value="SIGMA54_INTERACT_3"/>
    <property type="match status" value="1"/>
</dbReference>
<dbReference type="InterPro" id="IPR002197">
    <property type="entry name" value="HTH_Fis"/>
</dbReference>
<dbReference type="PANTHER" id="PTHR32071:SF57">
    <property type="entry name" value="C4-DICARBOXYLATE TRANSPORT TRANSCRIPTIONAL REGULATORY PROTEIN DCTD"/>
    <property type="match status" value="1"/>
</dbReference>
<keyword evidence="5" id="KW-0010">Activator</keyword>
<gene>
    <name evidence="9" type="primary">norR_49</name>
    <name evidence="9" type="ORF">SDC9_41374</name>
</gene>
<dbReference type="Gene3D" id="3.40.50.300">
    <property type="entry name" value="P-loop containing nucleotide triphosphate hydrolases"/>
    <property type="match status" value="1"/>
</dbReference>
<dbReference type="GO" id="GO:0043565">
    <property type="term" value="F:sequence-specific DNA binding"/>
    <property type="evidence" value="ECO:0007669"/>
    <property type="project" value="InterPro"/>
</dbReference>
<dbReference type="InterPro" id="IPR025944">
    <property type="entry name" value="Sigma_54_int_dom_CS"/>
</dbReference>
<dbReference type="Pfam" id="PF25601">
    <property type="entry name" value="AAA_lid_14"/>
    <property type="match status" value="1"/>
</dbReference>
<dbReference type="InterPro" id="IPR025662">
    <property type="entry name" value="Sigma_54_int_dom_ATP-bd_1"/>
</dbReference>
<keyword evidence="1" id="KW-0547">Nucleotide-binding</keyword>
<dbReference type="InterPro" id="IPR027417">
    <property type="entry name" value="P-loop_NTPase"/>
</dbReference>
<dbReference type="InterPro" id="IPR025943">
    <property type="entry name" value="Sigma_54_int_dom_ATP-bd_2"/>
</dbReference>
<dbReference type="InterPro" id="IPR003593">
    <property type="entry name" value="AAA+_ATPase"/>
</dbReference>
<dbReference type="GO" id="GO:0006355">
    <property type="term" value="P:regulation of DNA-templated transcription"/>
    <property type="evidence" value="ECO:0007669"/>
    <property type="project" value="InterPro"/>
</dbReference>
<dbReference type="PROSITE" id="PS50112">
    <property type="entry name" value="PAS"/>
    <property type="match status" value="1"/>
</dbReference>
<dbReference type="InterPro" id="IPR058031">
    <property type="entry name" value="AAA_lid_NorR"/>
</dbReference>
<dbReference type="InterPro" id="IPR035965">
    <property type="entry name" value="PAS-like_dom_sf"/>
</dbReference>
<keyword evidence="2" id="KW-0067">ATP-binding</keyword>
<dbReference type="SMART" id="SM00382">
    <property type="entry name" value="AAA"/>
    <property type="match status" value="1"/>
</dbReference>
<feature type="domain" description="Sigma-54 factor interaction" evidence="7">
    <location>
        <begin position="160"/>
        <end position="390"/>
    </location>
</feature>
<dbReference type="InterPro" id="IPR013767">
    <property type="entry name" value="PAS_fold"/>
</dbReference>
<evidence type="ECO:0000256" key="6">
    <source>
        <dbReference type="ARBA" id="ARBA00023163"/>
    </source>
</evidence>
<dbReference type="Pfam" id="PF02954">
    <property type="entry name" value="HTH_8"/>
    <property type="match status" value="1"/>
</dbReference>
<evidence type="ECO:0000256" key="2">
    <source>
        <dbReference type="ARBA" id="ARBA00022840"/>
    </source>
</evidence>
<dbReference type="Gene3D" id="1.10.8.60">
    <property type="match status" value="1"/>
</dbReference>
<evidence type="ECO:0000259" key="7">
    <source>
        <dbReference type="PROSITE" id="PS50045"/>
    </source>
</evidence>
<dbReference type="EMBL" id="VSSQ01000458">
    <property type="protein sequence ID" value="MPL95205.1"/>
    <property type="molecule type" value="Genomic_DNA"/>
</dbReference>
<protein>
    <submittedName>
        <fullName evidence="9">Anaerobic nitric oxide reductase transcription regulator NorR</fullName>
    </submittedName>
</protein>
<dbReference type="SUPFAM" id="SSF55785">
    <property type="entry name" value="PYP-like sensor domain (PAS domain)"/>
    <property type="match status" value="1"/>
</dbReference>
<evidence type="ECO:0000313" key="9">
    <source>
        <dbReference type="EMBL" id="MPL95205.1"/>
    </source>
</evidence>
<dbReference type="FunFam" id="3.40.50.300:FF:000006">
    <property type="entry name" value="DNA-binding transcriptional regulator NtrC"/>
    <property type="match status" value="1"/>
</dbReference>
<dbReference type="CDD" id="cd00009">
    <property type="entry name" value="AAA"/>
    <property type="match status" value="1"/>
</dbReference>
<feature type="domain" description="PAS" evidence="8">
    <location>
        <begin position="30"/>
        <end position="74"/>
    </location>
</feature>
<dbReference type="AlphaFoldDB" id="A0A644VUT6"/>
<dbReference type="GO" id="GO:0005524">
    <property type="term" value="F:ATP binding"/>
    <property type="evidence" value="ECO:0007669"/>
    <property type="project" value="UniProtKB-KW"/>
</dbReference>
<reference evidence="9" key="1">
    <citation type="submission" date="2019-08" db="EMBL/GenBank/DDBJ databases">
        <authorList>
            <person name="Kucharzyk K."/>
            <person name="Murdoch R.W."/>
            <person name="Higgins S."/>
            <person name="Loffler F."/>
        </authorList>
    </citation>
    <scope>NUCLEOTIDE SEQUENCE</scope>
</reference>
<accession>A0A644VUT6</accession>
<dbReference type="PROSITE" id="PS00676">
    <property type="entry name" value="SIGMA54_INTERACT_2"/>
    <property type="match status" value="1"/>
</dbReference>
<dbReference type="CDD" id="cd00130">
    <property type="entry name" value="PAS"/>
    <property type="match status" value="1"/>
</dbReference>
<dbReference type="SUPFAM" id="SSF46689">
    <property type="entry name" value="Homeodomain-like"/>
    <property type="match status" value="1"/>
</dbReference>
<dbReference type="SUPFAM" id="SSF52540">
    <property type="entry name" value="P-loop containing nucleoside triphosphate hydrolases"/>
    <property type="match status" value="1"/>
</dbReference>